<feature type="region of interest" description="Disordered" evidence="1">
    <location>
        <begin position="71"/>
        <end position="112"/>
    </location>
</feature>
<gene>
    <name evidence="3" type="ORF">FOZ63_026412</name>
</gene>
<comment type="caution">
    <text evidence="3">The sequence shown here is derived from an EMBL/GenBank/DDBJ whole genome shotgun (WGS) entry which is preliminary data.</text>
</comment>
<evidence type="ECO:0000313" key="4">
    <source>
        <dbReference type="Proteomes" id="UP000553632"/>
    </source>
</evidence>
<evidence type="ECO:0000313" key="3">
    <source>
        <dbReference type="EMBL" id="KAF4679778.1"/>
    </source>
</evidence>
<accession>A0A7J6N7C2</accession>
<organism evidence="3 4">
    <name type="scientific">Perkinsus olseni</name>
    <name type="common">Perkinsus atlanticus</name>
    <dbReference type="NCBI Taxonomy" id="32597"/>
    <lineage>
        <taxon>Eukaryota</taxon>
        <taxon>Sar</taxon>
        <taxon>Alveolata</taxon>
        <taxon>Perkinsozoa</taxon>
        <taxon>Perkinsea</taxon>
        <taxon>Perkinsida</taxon>
        <taxon>Perkinsidae</taxon>
        <taxon>Perkinsus</taxon>
    </lineage>
</organism>
<name>A0A7J6N7C2_PEROL</name>
<evidence type="ECO:0000256" key="2">
    <source>
        <dbReference type="SAM" id="Phobius"/>
    </source>
</evidence>
<dbReference type="Proteomes" id="UP000553632">
    <property type="component" value="Unassembled WGS sequence"/>
</dbReference>
<dbReference type="EMBL" id="JABANO010041223">
    <property type="protein sequence ID" value="KAF4679778.1"/>
    <property type="molecule type" value="Genomic_DNA"/>
</dbReference>
<keyword evidence="4" id="KW-1185">Reference proteome</keyword>
<proteinExistence type="predicted"/>
<feature type="non-terminal residue" evidence="3">
    <location>
        <position position="495"/>
    </location>
</feature>
<sequence length="495" mass="55243">VAVEMGEAGQRHSELIERIKDRNEDVNGGIRAVSDRVRGIVLTENKSAMTCRVVLGIVLLIMAGWIYTRGAPPRGPPKKSLPASEPEGHPSGPLKVSLSGPSLRSRFSGPELSEPMRERNIFCARLLKAGSRRRGFGADAQRERQEHAKAMGRFEKSALDVQQSITQLIRRHAGFEPSVGGYRIKIVTPAPKKKKKRLRPADTMTDFECEMAMRRQAQLERIKIYRYQRRADDGTHSVRIGLLESVIKGSTMGPDDSRSLYSGHSESSDILLRNSASEYINSMYAPEAVLMRRKQQAYGWECRRDLALQRLVAREASREARLETALFLKAKRMEELEQWKRHGKAEEQRKRIQGNWLGALAFASFMCFVMDEVNLLRMKRGNAAADVRPTLAPNSLELSFLCPSQSPKESCNGGNGLPKIMEEDTAVLRSVDEIRASSKLDVRRSSAVDRGTLVFADGYVSSTGEQHRDLAWLRMSVDLSSASGGAATSRRASMK</sequence>
<feature type="transmembrane region" description="Helical" evidence="2">
    <location>
        <begin position="49"/>
        <end position="67"/>
    </location>
</feature>
<protein>
    <submittedName>
        <fullName evidence="3">Uncharacterized protein</fullName>
    </submittedName>
</protein>
<dbReference type="AlphaFoldDB" id="A0A7J6N7C2"/>
<feature type="non-terminal residue" evidence="3">
    <location>
        <position position="1"/>
    </location>
</feature>
<reference evidence="3 4" key="1">
    <citation type="submission" date="2020-04" db="EMBL/GenBank/DDBJ databases">
        <title>Perkinsus olseni comparative genomics.</title>
        <authorList>
            <person name="Bogema D.R."/>
        </authorList>
    </citation>
    <scope>NUCLEOTIDE SEQUENCE [LARGE SCALE GENOMIC DNA]</scope>
    <source>
        <strain evidence="3 4">ATCC PRA-207</strain>
    </source>
</reference>
<keyword evidence="2" id="KW-0812">Transmembrane</keyword>
<keyword evidence="2" id="KW-0472">Membrane</keyword>
<evidence type="ECO:0000256" key="1">
    <source>
        <dbReference type="SAM" id="MobiDB-lite"/>
    </source>
</evidence>
<keyword evidence="2" id="KW-1133">Transmembrane helix</keyword>